<gene>
    <name evidence="1" type="ORF">C4541_02195</name>
</gene>
<dbReference type="AlphaFoldDB" id="A0A3A4R582"/>
<proteinExistence type="predicted"/>
<sequence>MNIYCPFYNHFKDTLVCKLSCPREIRCPVFQELYQQKGREIRWDLFKYMQKYPDKEYKIYLVPKRGRTPTMKQYICIKEGSVVILTEDEISEKTRAGEFFQQYYELGREMELMIKLVPRKEAKPVKKKAEPKL</sequence>
<dbReference type="Proteomes" id="UP000266426">
    <property type="component" value="Unassembled WGS sequence"/>
</dbReference>
<comment type="caution">
    <text evidence="1">The sequence shown here is derived from an EMBL/GenBank/DDBJ whole genome shotgun (WGS) entry which is preliminary data.</text>
</comment>
<dbReference type="EMBL" id="QZJZ01000014">
    <property type="protein sequence ID" value="RJP61333.1"/>
    <property type="molecule type" value="Genomic_DNA"/>
</dbReference>
<accession>A0A3A4R582</accession>
<organism evidence="1 2">
    <name type="scientific">Candidatus Auribacter fodinae</name>
    <dbReference type="NCBI Taxonomy" id="2093366"/>
    <lineage>
        <taxon>Bacteria</taxon>
        <taxon>Pseudomonadati</taxon>
        <taxon>Candidatus Auribacterota</taxon>
        <taxon>Candidatus Auribacteria</taxon>
        <taxon>Candidatus Auribacterales</taxon>
        <taxon>Candidatus Auribacteraceae</taxon>
        <taxon>Candidatus Auribacter</taxon>
    </lineage>
</organism>
<evidence type="ECO:0000313" key="1">
    <source>
        <dbReference type="EMBL" id="RJP61333.1"/>
    </source>
</evidence>
<name>A0A3A4R582_9BACT</name>
<reference evidence="1 2" key="1">
    <citation type="journal article" date="2017" name="ISME J.">
        <title>Energy and carbon metabolisms in a deep terrestrial subsurface fluid microbial community.</title>
        <authorList>
            <person name="Momper L."/>
            <person name="Jungbluth S.P."/>
            <person name="Lee M.D."/>
            <person name="Amend J.P."/>
        </authorList>
    </citation>
    <scope>NUCLEOTIDE SEQUENCE [LARGE SCALE GENOMIC DNA]</scope>
    <source>
        <strain evidence="1">SURF_26</strain>
    </source>
</reference>
<protein>
    <submittedName>
        <fullName evidence="1">Uncharacterized protein</fullName>
    </submittedName>
</protein>
<evidence type="ECO:0000313" key="2">
    <source>
        <dbReference type="Proteomes" id="UP000266426"/>
    </source>
</evidence>